<evidence type="ECO:0000313" key="8">
    <source>
        <dbReference type="EMBL" id="MDA3630072.1"/>
    </source>
</evidence>
<dbReference type="InterPro" id="IPR020843">
    <property type="entry name" value="ER"/>
</dbReference>
<dbReference type="InterPro" id="IPR013154">
    <property type="entry name" value="ADH-like_N"/>
</dbReference>
<dbReference type="SUPFAM" id="SSF51735">
    <property type="entry name" value="NAD(P)-binding Rossmann-fold domains"/>
    <property type="match status" value="1"/>
</dbReference>
<dbReference type="InterPro" id="IPR013149">
    <property type="entry name" value="ADH-like_C"/>
</dbReference>
<evidence type="ECO:0000256" key="1">
    <source>
        <dbReference type="ARBA" id="ARBA00004496"/>
    </source>
</evidence>
<dbReference type="Pfam" id="PF08240">
    <property type="entry name" value="ADH_N"/>
    <property type="match status" value="1"/>
</dbReference>
<name>A0ABT4V7Y3_9PSEU</name>
<dbReference type="Proteomes" id="UP001210380">
    <property type="component" value="Unassembled WGS sequence"/>
</dbReference>
<comment type="subcellular location">
    <subcellularLocation>
        <location evidence="1">Cytoplasm</location>
    </subcellularLocation>
</comment>
<evidence type="ECO:0000256" key="4">
    <source>
        <dbReference type="ARBA" id="ARBA00022857"/>
    </source>
</evidence>
<dbReference type="Pfam" id="PF00107">
    <property type="entry name" value="ADH_zinc_N"/>
    <property type="match status" value="1"/>
</dbReference>
<comment type="subunit">
    <text evidence="2">Homotetramer.</text>
</comment>
<dbReference type="SUPFAM" id="SSF50129">
    <property type="entry name" value="GroES-like"/>
    <property type="match status" value="1"/>
</dbReference>
<feature type="domain" description="Enoyl reductase (ER)" evidence="7">
    <location>
        <begin position="10"/>
        <end position="322"/>
    </location>
</feature>
<evidence type="ECO:0000256" key="5">
    <source>
        <dbReference type="ARBA" id="ARBA00022884"/>
    </source>
</evidence>
<dbReference type="PANTHER" id="PTHR44154:SF1">
    <property type="entry name" value="QUINONE OXIDOREDUCTASE"/>
    <property type="match status" value="1"/>
</dbReference>
<dbReference type="RefSeq" id="WP_270953207.1">
    <property type="nucleotide sequence ID" value="NZ_JAQGLA010000086.1"/>
</dbReference>
<sequence length="329" mass="33763">MRVVRVSEFGGPEVLVPAQVPEPVAGPGQVVIDVAVAAIDFVQTQLRRGFTPGPPLPELPYVPGATVAGTVRSVGPDVEQSWVGRRVVTHTADGLGGNAERAVAEESALIPVPDQLGLQVAAALQDDGATALGLADRAAIKPGERALVEAAGGGLGSLLVQLARAAGAHVIGAARGERKAELVRSLGAELVVDYSVPGWTDQVLAATGGRGVDLVFDGVGGALGEEAFETAARGGRFSIHGAASGSASQIDAARAQQRGVEVIGVDQLFALQSGWRERVERALALAARGELVPTIGQTFPLERAADAHAAMETRSVTGKTLLTVQSQRR</sequence>
<keyword evidence="6" id="KW-0007">Acetylation</keyword>
<dbReference type="CDD" id="cd08244">
    <property type="entry name" value="MDR_enoyl_red"/>
    <property type="match status" value="1"/>
</dbReference>
<dbReference type="InterPro" id="IPR011032">
    <property type="entry name" value="GroES-like_sf"/>
</dbReference>
<comment type="caution">
    <text evidence="8">The sequence shown here is derived from an EMBL/GenBank/DDBJ whole genome shotgun (WGS) entry which is preliminary data.</text>
</comment>
<dbReference type="Gene3D" id="3.90.180.10">
    <property type="entry name" value="Medium-chain alcohol dehydrogenases, catalytic domain"/>
    <property type="match status" value="1"/>
</dbReference>
<evidence type="ECO:0000259" key="7">
    <source>
        <dbReference type="SMART" id="SM00829"/>
    </source>
</evidence>
<dbReference type="PROSITE" id="PS01162">
    <property type="entry name" value="QOR_ZETA_CRYSTAL"/>
    <property type="match status" value="1"/>
</dbReference>
<evidence type="ECO:0000256" key="2">
    <source>
        <dbReference type="ARBA" id="ARBA00011881"/>
    </source>
</evidence>
<reference evidence="8 9" key="1">
    <citation type="submission" date="2022-11" db="EMBL/GenBank/DDBJ databases">
        <title>Draft genome sequence of Saccharopolyspora sp. WRP15-2 isolated from rhizosphere soils of wild rice in Thailand.</title>
        <authorList>
            <person name="Duangmal K."/>
            <person name="Kammanee S."/>
            <person name="Muangham S."/>
        </authorList>
    </citation>
    <scope>NUCLEOTIDE SEQUENCE [LARGE SCALE GENOMIC DNA]</scope>
    <source>
        <strain evidence="8 9">WRP15-2</strain>
    </source>
</reference>
<keyword evidence="9" id="KW-1185">Reference proteome</keyword>
<evidence type="ECO:0000256" key="3">
    <source>
        <dbReference type="ARBA" id="ARBA00022490"/>
    </source>
</evidence>
<keyword evidence="3" id="KW-0963">Cytoplasm</keyword>
<dbReference type="InterPro" id="IPR036291">
    <property type="entry name" value="NAD(P)-bd_dom_sf"/>
</dbReference>
<dbReference type="PANTHER" id="PTHR44154">
    <property type="entry name" value="QUINONE OXIDOREDUCTASE"/>
    <property type="match status" value="1"/>
</dbReference>
<dbReference type="EMBL" id="JAQGLA010000086">
    <property type="protein sequence ID" value="MDA3630072.1"/>
    <property type="molecule type" value="Genomic_DNA"/>
</dbReference>
<dbReference type="InterPro" id="IPR051603">
    <property type="entry name" value="Zinc-ADH_QOR/CCCR"/>
</dbReference>
<accession>A0ABT4V7Y3</accession>
<proteinExistence type="predicted"/>
<protein>
    <submittedName>
        <fullName evidence="8">Zinc-binding dehydrogenase</fullName>
    </submittedName>
</protein>
<evidence type="ECO:0000256" key="6">
    <source>
        <dbReference type="ARBA" id="ARBA00022990"/>
    </source>
</evidence>
<keyword evidence="4" id="KW-0521">NADP</keyword>
<dbReference type="Gene3D" id="3.40.50.720">
    <property type="entry name" value="NAD(P)-binding Rossmann-like Domain"/>
    <property type="match status" value="1"/>
</dbReference>
<dbReference type="InterPro" id="IPR002364">
    <property type="entry name" value="Quin_OxRdtase/zeta-crystal_CS"/>
</dbReference>
<dbReference type="SMART" id="SM00829">
    <property type="entry name" value="PKS_ER"/>
    <property type="match status" value="1"/>
</dbReference>
<organism evidence="8 9">
    <name type="scientific">Saccharopolyspora oryzae</name>
    <dbReference type="NCBI Taxonomy" id="2997343"/>
    <lineage>
        <taxon>Bacteria</taxon>
        <taxon>Bacillati</taxon>
        <taxon>Actinomycetota</taxon>
        <taxon>Actinomycetes</taxon>
        <taxon>Pseudonocardiales</taxon>
        <taxon>Pseudonocardiaceae</taxon>
        <taxon>Saccharopolyspora</taxon>
    </lineage>
</organism>
<gene>
    <name evidence="8" type="ORF">OU415_31915</name>
</gene>
<keyword evidence="5" id="KW-0694">RNA-binding</keyword>
<evidence type="ECO:0000313" key="9">
    <source>
        <dbReference type="Proteomes" id="UP001210380"/>
    </source>
</evidence>